<name>A0A1Z3HSQ8_9CYAN</name>
<feature type="transmembrane region" description="Helical" evidence="2">
    <location>
        <begin position="12"/>
        <end position="32"/>
    </location>
</feature>
<keyword evidence="2" id="KW-0472">Membrane</keyword>
<sequence length="172" mass="18835">MSVHQTSQLIQLMLNSALMTLLAALFWLVLWLHHGSLATQLQHRLQRRRSYLARGPWLGEQPGQWLQASRRPSQLLLAYRLIGYSIGVLHGVLTLFLASLLGLALRTLVSLDGLIVFSLALFTLGIAGMLLAAALALGSLYQRPSHRHRRRSPAPGQSSAAQESTPSQGIAS</sequence>
<protein>
    <recommendedName>
        <fullName evidence="5">DUF2721 domain-containing protein</fullName>
    </recommendedName>
</protein>
<keyword evidence="2" id="KW-1133">Transmembrane helix</keyword>
<reference evidence="3 4" key="1">
    <citation type="journal article" date="2016" name="Biochim. Biophys. Acta">
        <title>Characterization of red-shifted phycobilisomes isolated from the chlorophyll f-containing cyanobacterium Halomicronema hongdechloris.</title>
        <authorList>
            <person name="Li Y."/>
            <person name="Lin Y."/>
            <person name="Garvey C.J."/>
            <person name="Birch D."/>
            <person name="Corkery R.W."/>
            <person name="Loughlin P.C."/>
            <person name="Scheer H."/>
            <person name="Willows R.D."/>
            <person name="Chen M."/>
        </authorList>
    </citation>
    <scope>NUCLEOTIDE SEQUENCE [LARGE SCALE GENOMIC DNA]</scope>
    <source>
        <strain evidence="3 4">C2206</strain>
    </source>
</reference>
<feature type="region of interest" description="Disordered" evidence="1">
    <location>
        <begin position="146"/>
        <end position="172"/>
    </location>
</feature>
<proteinExistence type="predicted"/>
<evidence type="ECO:0000256" key="2">
    <source>
        <dbReference type="SAM" id="Phobius"/>
    </source>
</evidence>
<gene>
    <name evidence="3" type="ORF">XM38_043150</name>
</gene>
<dbReference type="RefSeq" id="WP_088430916.1">
    <property type="nucleotide sequence ID" value="NZ_CP021983.2"/>
</dbReference>
<accession>A0A1Z3HSQ8</accession>
<feature type="compositionally biased region" description="Polar residues" evidence="1">
    <location>
        <begin position="155"/>
        <end position="172"/>
    </location>
</feature>
<dbReference type="Proteomes" id="UP000191901">
    <property type="component" value="Chromosome"/>
</dbReference>
<keyword evidence="2" id="KW-0812">Transmembrane</keyword>
<evidence type="ECO:0008006" key="5">
    <source>
        <dbReference type="Google" id="ProtNLM"/>
    </source>
</evidence>
<dbReference type="EMBL" id="CP021983">
    <property type="protein sequence ID" value="ASC73350.1"/>
    <property type="molecule type" value="Genomic_DNA"/>
</dbReference>
<evidence type="ECO:0000313" key="3">
    <source>
        <dbReference type="EMBL" id="ASC73350.1"/>
    </source>
</evidence>
<evidence type="ECO:0000313" key="4">
    <source>
        <dbReference type="Proteomes" id="UP000191901"/>
    </source>
</evidence>
<feature type="transmembrane region" description="Helical" evidence="2">
    <location>
        <begin position="81"/>
        <end position="103"/>
    </location>
</feature>
<feature type="transmembrane region" description="Helical" evidence="2">
    <location>
        <begin position="115"/>
        <end position="141"/>
    </location>
</feature>
<evidence type="ECO:0000256" key="1">
    <source>
        <dbReference type="SAM" id="MobiDB-lite"/>
    </source>
</evidence>
<dbReference type="KEGG" id="hhg:XM38_043150"/>
<dbReference type="AlphaFoldDB" id="A0A1Z3HSQ8"/>
<keyword evidence="4" id="KW-1185">Reference proteome</keyword>
<organism evidence="3 4">
    <name type="scientific">Halomicronema hongdechloris C2206</name>
    <dbReference type="NCBI Taxonomy" id="1641165"/>
    <lineage>
        <taxon>Bacteria</taxon>
        <taxon>Bacillati</taxon>
        <taxon>Cyanobacteriota</taxon>
        <taxon>Cyanophyceae</taxon>
        <taxon>Nodosilineales</taxon>
        <taxon>Nodosilineaceae</taxon>
        <taxon>Halomicronema</taxon>
    </lineage>
</organism>